<organism evidence="11 12">
    <name type="scientific">Triparma verrucosa</name>
    <dbReference type="NCBI Taxonomy" id="1606542"/>
    <lineage>
        <taxon>Eukaryota</taxon>
        <taxon>Sar</taxon>
        <taxon>Stramenopiles</taxon>
        <taxon>Ochrophyta</taxon>
        <taxon>Bolidophyceae</taxon>
        <taxon>Parmales</taxon>
        <taxon>Triparmaceae</taxon>
        <taxon>Triparma</taxon>
    </lineage>
</organism>
<keyword evidence="3 9" id="KW-0812">Transmembrane</keyword>
<dbReference type="InterPro" id="IPR005821">
    <property type="entry name" value="Ion_trans_dom"/>
</dbReference>
<keyword evidence="5 9" id="KW-1133">Transmembrane helix</keyword>
<evidence type="ECO:0000256" key="2">
    <source>
        <dbReference type="ARBA" id="ARBA00022574"/>
    </source>
</evidence>
<keyword evidence="2 7" id="KW-0853">WD repeat</keyword>
<evidence type="ECO:0000313" key="11">
    <source>
        <dbReference type="EMBL" id="GMH96762.1"/>
    </source>
</evidence>
<dbReference type="GO" id="GO:0016020">
    <property type="term" value="C:membrane"/>
    <property type="evidence" value="ECO:0007669"/>
    <property type="project" value="UniProtKB-SubCell"/>
</dbReference>
<dbReference type="PROSITE" id="PS50294">
    <property type="entry name" value="WD_REPEATS_REGION"/>
    <property type="match status" value="5"/>
</dbReference>
<evidence type="ECO:0000256" key="6">
    <source>
        <dbReference type="ARBA" id="ARBA00023136"/>
    </source>
</evidence>
<dbReference type="InterPro" id="IPR019775">
    <property type="entry name" value="WD40_repeat_CS"/>
</dbReference>
<dbReference type="CDD" id="cd06503">
    <property type="entry name" value="ATP-synt_Fo_b"/>
    <property type="match status" value="1"/>
</dbReference>
<evidence type="ECO:0000256" key="8">
    <source>
        <dbReference type="SAM" id="MobiDB-lite"/>
    </source>
</evidence>
<feature type="transmembrane region" description="Helical" evidence="9">
    <location>
        <begin position="1482"/>
        <end position="1505"/>
    </location>
</feature>
<feature type="repeat" description="WD" evidence="7">
    <location>
        <begin position="640"/>
        <end position="673"/>
    </location>
</feature>
<dbReference type="SMART" id="SM00320">
    <property type="entry name" value="WD40"/>
    <property type="match status" value="11"/>
</dbReference>
<feature type="repeat" description="WD" evidence="7">
    <location>
        <begin position="447"/>
        <end position="486"/>
    </location>
</feature>
<evidence type="ECO:0000313" key="12">
    <source>
        <dbReference type="Proteomes" id="UP001165160"/>
    </source>
</evidence>
<feature type="repeat" description="WD" evidence="7">
    <location>
        <begin position="219"/>
        <end position="260"/>
    </location>
</feature>
<proteinExistence type="predicted"/>
<feature type="compositionally biased region" description="Polar residues" evidence="8">
    <location>
        <begin position="17"/>
        <end position="26"/>
    </location>
</feature>
<feature type="region of interest" description="Disordered" evidence="8">
    <location>
        <begin position="1212"/>
        <end position="1239"/>
    </location>
</feature>
<dbReference type="PROSITE" id="PS50082">
    <property type="entry name" value="WD_REPEATS_2"/>
    <property type="match status" value="8"/>
</dbReference>
<dbReference type="Proteomes" id="UP001165160">
    <property type="component" value="Unassembled WGS sequence"/>
</dbReference>
<dbReference type="SUPFAM" id="SSF50978">
    <property type="entry name" value="WD40 repeat-like"/>
    <property type="match status" value="2"/>
</dbReference>
<comment type="subcellular location">
    <subcellularLocation>
        <location evidence="1">Membrane</location>
        <topology evidence="1">Multi-pass membrane protein</topology>
    </subcellularLocation>
</comment>
<dbReference type="InterPro" id="IPR036322">
    <property type="entry name" value="WD40_repeat_dom_sf"/>
</dbReference>
<dbReference type="Pfam" id="PF00520">
    <property type="entry name" value="Ion_trans"/>
    <property type="match status" value="1"/>
</dbReference>
<protein>
    <recommendedName>
        <fullName evidence="10">Ion transport domain-containing protein</fullName>
    </recommendedName>
</protein>
<dbReference type="Gene3D" id="2.130.10.10">
    <property type="entry name" value="YVTN repeat-like/Quinoprotein amine dehydrogenase"/>
    <property type="match status" value="4"/>
</dbReference>
<feature type="region of interest" description="Disordered" evidence="8">
    <location>
        <begin position="1795"/>
        <end position="1824"/>
    </location>
</feature>
<reference evidence="12" key="1">
    <citation type="journal article" date="2023" name="Commun. Biol.">
        <title>Genome analysis of Parmales, the sister group of diatoms, reveals the evolutionary specialization of diatoms from phago-mixotrophs to photoautotrophs.</title>
        <authorList>
            <person name="Ban H."/>
            <person name="Sato S."/>
            <person name="Yoshikawa S."/>
            <person name="Yamada K."/>
            <person name="Nakamura Y."/>
            <person name="Ichinomiya M."/>
            <person name="Sato N."/>
            <person name="Blanc-Mathieu R."/>
            <person name="Endo H."/>
            <person name="Kuwata A."/>
            <person name="Ogata H."/>
        </authorList>
    </citation>
    <scope>NUCLEOTIDE SEQUENCE [LARGE SCALE GENOMIC DNA]</scope>
    <source>
        <strain evidence="12">NIES 3699</strain>
    </source>
</reference>
<name>A0A9W7BUD6_9STRA</name>
<gene>
    <name evidence="11" type="ORF">TrVE_jg14048</name>
</gene>
<dbReference type="PANTHER" id="PTHR19848">
    <property type="entry name" value="WD40 REPEAT PROTEIN"/>
    <property type="match status" value="1"/>
</dbReference>
<evidence type="ECO:0000256" key="1">
    <source>
        <dbReference type="ARBA" id="ARBA00004141"/>
    </source>
</evidence>
<feature type="transmembrane region" description="Helical" evidence="9">
    <location>
        <begin position="1526"/>
        <end position="1546"/>
    </location>
</feature>
<dbReference type="GO" id="GO:0005216">
    <property type="term" value="F:monoatomic ion channel activity"/>
    <property type="evidence" value="ECO:0007669"/>
    <property type="project" value="InterPro"/>
</dbReference>
<evidence type="ECO:0000256" key="7">
    <source>
        <dbReference type="PROSITE-ProRule" id="PRU00221"/>
    </source>
</evidence>
<evidence type="ECO:0000256" key="5">
    <source>
        <dbReference type="ARBA" id="ARBA00022989"/>
    </source>
</evidence>
<accession>A0A9W7BUD6</accession>
<dbReference type="CDD" id="cd00200">
    <property type="entry name" value="WD40"/>
    <property type="match status" value="1"/>
</dbReference>
<dbReference type="PRINTS" id="PR00320">
    <property type="entry name" value="GPROTEINBRPT"/>
</dbReference>
<evidence type="ECO:0000259" key="10">
    <source>
        <dbReference type="Pfam" id="PF00520"/>
    </source>
</evidence>
<dbReference type="PANTHER" id="PTHR19848:SF8">
    <property type="entry name" value="F-BOX AND WD REPEAT DOMAIN CONTAINING 7"/>
    <property type="match status" value="1"/>
</dbReference>
<feature type="region of interest" description="Disordered" evidence="8">
    <location>
        <begin position="1"/>
        <end position="56"/>
    </location>
</feature>
<feature type="region of interest" description="Disordered" evidence="8">
    <location>
        <begin position="1762"/>
        <end position="1782"/>
    </location>
</feature>
<comment type="caution">
    <text evidence="11">The sequence shown here is derived from an EMBL/GenBank/DDBJ whole genome shotgun (WGS) entry which is preliminary data.</text>
</comment>
<feature type="repeat" description="WD" evidence="7">
    <location>
        <begin position="792"/>
        <end position="833"/>
    </location>
</feature>
<dbReference type="SUPFAM" id="SSF81324">
    <property type="entry name" value="Voltage-gated potassium channels"/>
    <property type="match status" value="1"/>
</dbReference>
<keyword evidence="6 9" id="KW-0472">Membrane</keyword>
<sequence length="1824" mass="205819">MDNSTASVVDDNDDGIQLNTSPSSSSDRVRKGVTSPGKGRLQQLSDYYNNNGDKKKKGVVNYSPDVVGIDKTKTEEDIATESQYCHDIPGLGDKVDKARVIKVSPDQSQLCISDGDEAKKKGALHVLNVAEGKLVRTFDYYDIICCLAFADPEDQKANKIYAGTGNGDIIAYEVNQKFLAKQTIEVTLKGGKKEDREYDEPLERLGNLPPGDKASRGFRTAHQGRIYGIKVTHYGRFLISVSEDQTVKVWDIQPDEVPKVPVHLFKQEEKIYSIDSLSFDTPDVLNYVEKSGTSLWPLEGAKIKKKDKDKRQPSRPAYMVCTGNRFGSIHVYYLRGKRKVPLPSHIARPAGFMKMKRKKGAKRAESAQSDDTFLINNLASTDVKWNDLVLKSDSPDDEPSTKRELKAHSKSLYALLFSKDGSRLYSGAFDRLIKIWETSSLSCLQTLVGHINVVCTLAVEGDFLCSGSYDKSIKLWHLETGTEVRTITGSMVDEKDGATKKEDGAEAQITHKAVHHDRVNDVIFFNGGTNIISASTDKTVKRWNIAMNQEDARVLREWSFSDETEQIHCMSVSKDTKCVITGGGITKTESGQIKKHGTVRLWSNLDDIETGTSTDTKEENHINTVTLMLGSERETDEEGKRRHTEQVEDVVISADGKIALSVANDDKVILWDLTQEANGVEGSDCFVKDFNTGNRGHSIALTKDTKKFYTGVGNGILQEWSTDINIKHEFHDKAIKKAQAHMGWIMAIRLTSDEKTMVTGGFPDEAKIWNTENRELIFSLGRGTDPEGNQIKNHHLGPVMDLEITPDDKKVATCSEDSTIKVWEVSTGFLLATLEGHEGKVTSISIRSGGDYLASGSEDKTWKLWTLDNAESENAKDSYKLVYTSSQGQGSMMPKICVAFSSDDSRLLSGSTHPRAADIFSSEKLGMIFYHLPSVVQECMFKNDCMKEDEGTKLMDWKSSETTMTLRQEPHVLCEPQIRAQKMVKDDDGIIVKKEDHEHHMKNLLHLAASDGRSNFIKSSIFYESKNDSEKEKQKIALKALLMKDSNGRLPIDCALEFENGATVDVILQGFAKLLSKDFATPFHEDQNSQEQHPSELFPLKSLCRALEEFPSESLEFVCSLELVSGGDFLVQKGVKRCELPKSKRLLWGSEERIPHYFWVDRVGYTTEFYEKVLRERKQSKGFWAQVYRFAQTHLTAEFWTNLFKRNLSLDDESDSDDDEKVEGGQGSRRPSKGRKSLMRTGSYHVTSGVFDGEITSVKELVKGEEAMNRKSELGNPVTAKFVPIKGIAGEGSNFLECLIKAASESSKFKAFENEVVRSVIEYKWDKFAKEMFIWHMIRYLAMVLCMTVDAFMNKTLTNGSNWRCVFDSGVDLCNSTTIDGHLAPQTNPLGMPQIFGRIPMLITLVLWFYFTWHEYKQSKGSNSDSNSNLGKQAIELFVNVNAKGEYLSDFWNKLDSLSLFLIFLSYFFRFLYWGGIMDNTATTVTLSFALPITWVNLLFFLQGFDESGKLVRMITGIMRANGTKYFTIILIVCMVGFAAGFFVLYENQNFNDLMDDPEDKSNLKQMNPFMSVFSAYTLMLGEFDVTEFPGTSFWEFFSTILLFIVFTAFINIIMLNLLIAIMSDIFDRVQESAQSEFLFARARIILEFEEMLKLNNKKREKKSSALFPTWLQVLTPADHQKNAQSDLPSDEWSGRVQKVTNSIKELSNKMDENVENARETATKANEVLKEQQEAIRKEQEALRKQQETSRQEQEALRLKQAEQQEALRKEQEAFRKEQTEFREEMSNFMKAISADMAKKTQQPEGRLNRTSSRSSGGNFGSST</sequence>
<dbReference type="InterPro" id="IPR001680">
    <property type="entry name" value="WD40_rpt"/>
</dbReference>
<feature type="transmembrane region" description="Helical" evidence="9">
    <location>
        <begin position="1395"/>
        <end position="1413"/>
    </location>
</feature>
<feature type="repeat" description="WD" evidence="7">
    <location>
        <begin position="738"/>
        <end position="779"/>
    </location>
</feature>
<feature type="transmembrane region" description="Helical" evidence="9">
    <location>
        <begin position="1458"/>
        <end position="1476"/>
    </location>
</feature>
<dbReference type="Pfam" id="PF00400">
    <property type="entry name" value="WD40"/>
    <property type="match status" value="6"/>
</dbReference>
<evidence type="ECO:0000256" key="4">
    <source>
        <dbReference type="ARBA" id="ARBA00022737"/>
    </source>
</evidence>
<dbReference type="InterPro" id="IPR020472">
    <property type="entry name" value="WD40_PAC1"/>
</dbReference>
<keyword evidence="4" id="KW-0677">Repeat</keyword>
<feature type="repeat" description="WD" evidence="7">
    <location>
        <begin position="405"/>
        <end position="446"/>
    </location>
</feature>
<dbReference type="PROSITE" id="PS00678">
    <property type="entry name" value="WD_REPEATS_1"/>
    <property type="match status" value="4"/>
</dbReference>
<feature type="repeat" description="WD" evidence="7">
    <location>
        <begin position="834"/>
        <end position="875"/>
    </location>
</feature>
<feature type="compositionally biased region" description="Acidic residues" evidence="8">
    <location>
        <begin position="1212"/>
        <end position="1221"/>
    </location>
</feature>
<feature type="compositionally biased region" description="Low complexity" evidence="8">
    <location>
        <begin position="1809"/>
        <end position="1824"/>
    </location>
</feature>
<keyword evidence="12" id="KW-1185">Reference proteome</keyword>
<evidence type="ECO:0000256" key="3">
    <source>
        <dbReference type="ARBA" id="ARBA00022692"/>
    </source>
</evidence>
<feature type="transmembrane region" description="Helical" evidence="9">
    <location>
        <begin position="1597"/>
        <end position="1620"/>
    </location>
</feature>
<evidence type="ECO:0000256" key="9">
    <source>
        <dbReference type="SAM" id="Phobius"/>
    </source>
</evidence>
<dbReference type="EMBL" id="BRXX01000189">
    <property type="protein sequence ID" value="GMH96762.1"/>
    <property type="molecule type" value="Genomic_DNA"/>
</dbReference>
<feature type="domain" description="Ion transport" evidence="10">
    <location>
        <begin position="1443"/>
        <end position="1634"/>
    </location>
</feature>
<feature type="repeat" description="WD" evidence="7">
    <location>
        <begin position="512"/>
        <end position="553"/>
    </location>
</feature>
<dbReference type="InterPro" id="IPR015943">
    <property type="entry name" value="WD40/YVTN_repeat-like_dom_sf"/>
</dbReference>